<keyword evidence="3" id="KW-1185">Reference proteome</keyword>
<dbReference type="AlphaFoldDB" id="A0AAE1ULE7"/>
<organism evidence="2 3">
    <name type="scientific">Petrolisthes manimaculis</name>
    <dbReference type="NCBI Taxonomy" id="1843537"/>
    <lineage>
        <taxon>Eukaryota</taxon>
        <taxon>Metazoa</taxon>
        <taxon>Ecdysozoa</taxon>
        <taxon>Arthropoda</taxon>
        <taxon>Crustacea</taxon>
        <taxon>Multicrustacea</taxon>
        <taxon>Malacostraca</taxon>
        <taxon>Eumalacostraca</taxon>
        <taxon>Eucarida</taxon>
        <taxon>Decapoda</taxon>
        <taxon>Pleocyemata</taxon>
        <taxon>Anomura</taxon>
        <taxon>Galatheoidea</taxon>
        <taxon>Porcellanidae</taxon>
        <taxon>Petrolisthes</taxon>
    </lineage>
</organism>
<evidence type="ECO:0000256" key="1">
    <source>
        <dbReference type="SAM" id="MobiDB-lite"/>
    </source>
</evidence>
<comment type="caution">
    <text evidence="2">The sequence shown here is derived from an EMBL/GenBank/DDBJ whole genome shotgun (WGS) entry which is preliminary data.</text>
</comment>
<evidence type="ECO:0000313" key="2">
    <source>
        <dbReference type="EMBL" id="KAK4329313.1"/>
    </source>
</evidence>
<dbReference type="EMBL" id="JAWZYT010000023">
    <property type="protein sequence ID" value="KAK4329313.1"/>
    <property type="molecule type" value="Genomic_DNA"/>
</dbReference>
<accession>A0AAE1ULE7</accession>
<evidence type="ECO:0000313" key="3">
    <source>
        <dbReference type="Proteomes" id="UP001292094"/>
    </source>
</evidence>
<protein>
    <submittedName>
        <fullName evidence="2">Uncharacterized protein</fullName>
    </submittedName>
</protein>
<feature type="region of interest" description="Disordered" evidence="1">
    <location>
        <begin position="19"/>
        <end position="46"/>
    </location>
</feature>
<proteinExistence type="predicted"/>
<reference evidence="2" key="1">
    <citation type="submission" date="2023-11" db="EMBL/GenBank/DDBJ databases">
        <title>Genome assemblies of two species of porcelain crab, Petrolisthes cinctipes and Petrolisthes manimaculis (Anomura: Porcellanidae).</title>
        <authorList>
            <person name="Angst P."/>
        </authorList>
    </citation>
    <scope>NUCLEOTIDE SEQUENCE</scope>
    <source>
        <strain evidence="2">PB745_02</strain>
        <tissue evidence="2">Gill</tissue>
    </source>
</reference>
<gene>
    <name evidence="2" type="ORF">Pmani_000347</name>
</gene>
<sequence length="89" mass="9844">MVTRPIQRILPSHLFLSHSQLPQLPPHHHPLPPQDHLQSSQPHHTVNLTPILPPLGPAEIKNDEVHSKLIKVLAAAQMAFDAMGSLDDV</sequence>
<dbReference type="Proteomes" id="UP001292094">
    <property type="component" value="Unassembled WGS sequence"/>
</dbReference>
<name>A0AAE1ULE7_9EUCA</name>